<evidence type="ECO:0000259" key="1">
    <source>
        <dbReference type="Pfam" id="PF22479"/>
    </source>
</evidence>
<dbReference type="EMBL" id="BK015343">
    <property type="protein sequence ID" value="DAE02207.1"/>
    <property type="molecule type" value="Genomic_DNA"/>
</dbReference>
<reference evidence="2" key="1">
    <citation type="journal article" date="2021" name="Proc. Natl. Acad. Sci. U.S.A.">
        <title>A Catalog of Tens of Thousands of Viruses from Human Metagenomes Reveals Hidden Associations with Chronic Diseases.</title>
        <authorList>
            <person name="Tisza M.J."/>
            <person name="Buck C.B."/>
        </authorList>
    </citation>
    <scope>NUCLEOTIDE SEQUENCE</scope>
    <source>
        <strain evidence="2">Ctiil21</strain>
    </source>
</reference>
<sequence>MLAAVSLHRGGAAVFSIIPFQGIPNHKFSAKVPIDGGNTLLKFHMKYNELAQHWIVDIYKNDEMVYVGLPLVPGQNILEQVGYLGIGSAWIAPRSRVMEQWPSAATLTSDWYVIWGDSNGGDK</sequence>
<accession>A0A8S5P500</accession>
<evidence type="ECO:0000313" key="2">
    <source>
        <dbReference type="EMBL" id="DAE02207.1"/>
    </source>
</evidence>
<name>A0A8S5P500_9CAUD</name>
<protein>
    <recommendedName>
        <fullName evidence="1">Cyanophage baseplate Pam3 plug gp18 domain-containing protein</fullName>
    </recommendedName>
</protein>
<dbReference type="Pfam" id="PF22479">
    <property type="entry name" value="Pam3_gp18"/>
    <property type="match status" value="1"/>
</dbReference>
<dbReference type="InterPro" id="IPR054252">
    <property type="entry name" value="Pam3_gp18"/>
</dbReference>
<feature type="domain" description="Cyanophage baseplate Pam3 plug gp18" evidence="1">
    <location>
        <begin position="17"/>
        <end position="117"/>
    </location>
</feature>
<proteinExistence type="predicted"/>
<organism evidence="2">
    <name type="scientific">Myoviridae sp. ctiil21</name>
    <dbReference type="NCBI Taxonomy" id="2825153"/>
    <lineage>
        <taxon>Viruses</taxon>
        <taxon>Duplodnaviria</taxon>
        <taxon>Heunggongvirae</taxon>
        <taxon>Uroviricota</taxon>
        <taxon>Caudoviricetes</taxon>
    </lineage>
</organism>